<dbReference type="Gene3D" id="1.20.950.20">
    <property type="entry name" value="Transmembrane di-heme cytochromes, Chain C"/>
    <property type="match status" value="1"/>
</dbReference>
<dbReference type="Proteomes" id="UP001060507">
    <property type="component" value="Unassembled WGS sequence"/>
</dbReference>
<feature type="domain" description="Cytochrome b561 bacterial/Ni-hydrogenase" evidence="7">
    <location>
        <begin position="16"/>
        <end position="182"/>
    </location>
</feature>
<keyword evidence="3 6" id="KW-0812">Transmembrane</keyword>
<dbReference type="Pfam" id="PF01292">
    <property type="entry name" value="Ni_hydr_CYTB"/>
    <property type="match status" value="1"/>
</dbReference>
<dbReference type="InterPro" id="IPR011577">
    <property type="entry name" value="Cyt_b561_bac/Ni-Hgenase"/>
</dbReference>
<dbReference type="GO" id="GO:0005886">
    <property type="term" value="C:plasma membrane"/>
    <property type="evidence" value="ECO:0007669"/>
    <property type="project" value="UniProtKB-SubCell"/>
</dbReference>
<organism evidence="8 9">
    <name type="scientific">Klebsiella variicola</name>
    <dbReference type="NCBI Taxonomy" id="244366"/>
    <lineage>
        <taxon>Bacteria</taxon>
        <taxon>Pseudomonadati</taxon>
        <taxon>Pseudomonadota</taxon>
        <taxon>Gammaproteobacteria</taxon>
        <taxon>Enterobacterales</taxon>
        <taxon>Enterobacteriaceae</taxon>
        <taxon>Klebsiella/Raoultella group</taxon>
        <taxon>Klebsiella</taxon>
        <taxon>Klebsiella pneumoniae complex</taxon>
    </lineage>
</organism>
<evidence type="ECO:0000313" key="8">
    <source>
        <dbReference type="EMBL" id="GKJ95498.1"/>
    </source>
</evidence>
<dbReference type="EMBL" id="BQTA01000008">
    <property type="protein sequence ID" value="GKJ95498.1"/>
    <property type="molecule type" value="Genomic_DNA"/>
</dbReference>
<dbReference type="InterPro" id="IPR016174">
    <property type="entry name" value="Di-haem_cyt_TM"/>
</dbReference>
<evidence type="ECO:0000259" key="7">
    <source>
        <dbReference type="Pfam" id="PF01292"/>
    </source>
</evidence>
<dbReference type="AlphaFoldDB" id="A0A9P3UFD4"/>
<evidence type="ECO:0000256" key="5">
    <source>
        <dbReference type="ARBA" id="ARBA00023136"/>
    </source>
</evidence>
<evidence type="ECO:0000256" key="4">
    <source>
        <dbReference type="ARBA" id="ARBA00022989"/>
    </source>
</evidence>
<proteinExistence type="predicted"/>
<gene>
    <name evidence="8" type="ORF">NUKP37_29850</name>
</gene>
<evidence type="ECO:0000313" key="9">
    <source>
        <dbReference type="Proteomes" id="UP001060507"/>
    </source>
</evidence>
<dbReference type="GO" id="GO:0009055">
    <property type="term" value="F:electron transfer activity"/>
    <property type="evidence" value="ECO:0007669"/>
    <property type="project" value="InterPro"/>
</dbReference>
<keyword evidence="4 6" id="KW-1133">Transmembrane helix</keyword>
<keyword evidence="2" id="KW-1003">Cell membrane</keyword>
<evidence type="ECO:0000256" key="3">
    <source>
        <dbReference type="ARBA" id="ARBA00022692"/>
    </source>
</evidence>
<evidence type="ECO:0000256" key="1">
    <source>
        <dbReference type="ARBA" id="ARBA00004651"/>
    </source>
</evidence>
<comment type="subcellular location">
    <subcellularLocation>
        <location evidence="1">Cell membrane</location>
        <topology evidence="1">Multi-pass membrane protein</topology>
    </subcellularLocation>
</comment>
<evidence type="ECO:0000256" key="2">
    <source>
        <dbReference type="ARBA" id="ARBA00022475"/>
    </source>
</evidence>
<dbReference type="GO" id="GO:0022904">
    <property type="term" value="P:respiratory electron transport chain"/>
    <property type="evidence" value="ECO:0007669"/>
    <property type="project" value="InterPro"/>
</dbReference>
<protein>
    <recommendedName>
        <fullName evidence="7">Cytochrome b561 bacterial/Ni-hydrogenase domain-containing protein</fullName>
    </recommendedName>
</protein>
<sequence>MMNEQLRNALPHKDTPFFRMLHIIVATLILLQIISSNLTESEALRDVTLTGAVTWFHVISGFALMVLGVVMLVWMLKQRGFRYYFAWSSLDFRGVVEDIKMLMTFRLPEAHAGGIAAMIQGLGVLALLAVALCGGLWFVLDTAPGTSTALAEAVLHLHKFLTVFIETYFWAHGAMGLLHIFLTFRSQKKHPVVG</sequence>
<feature type="transmembrane region" description="Helical" evidence="6">
    <location>
        <begin position="110"/>
        <end position="140"/>
    </location>
</feature>
<reference evidence="8" key="1">
    <citation type="journal article" date="2022" name="J. Appl. Microbiol.">
        <title>PCR-based ORF typing of Klebsiella pneumoniae for rapid identification of global clones and transmission events.</title>
        <authorList>
            <person name="Nonogaki R."/>
            <person name="Iijima A."/>
            <person name="Kawamura K."/>
            <person name="Kayama S."/>
            <person name="Sugai M."/>
            <person name="Yagi T."/>
            <person name="Arakawa Y."/>
            <person name="Doi Y."/>
            <person name="Suzuki M."/>
        </authorList>
    </citation>
    <scope>NUCLEOTIDE SEQUENCE</scope>
    <source>
        <strain evidence="8">NUKP-37</strain>
    </source>
</reference>
<accession>A0A9P3UFD4</accession>
<name>A0A9P3UFD4_KLEVA</name>
<feature type="transmembrane region" description="Helical" evidence="6">
    <location>
        <begin position="160"/>
        <end position="182"/>
    </location>
</feature>
<keyword evidence="5 6" id="KW-0472">Membrane</keyword>
<feature type="transmembrane region" description="Helical" evidence="6">
    <location>
        <begin position="16"/>
        <end position="35"/>
    </location>
</feature>
<comment type="caution">
    <text evidence="8">The sequence shown here is derived from an EMBL/GenBank/DDBJ whole genome shotgun (WGS) entry which is preliminary data.</text>
</comment>
<feature type="transmembrane region" description="Helical" evidence="6">
    <location>
        <begin position="55"/>
        <end position="76"/>
    </location>
</feature>
<dbReference type="SUPFAM" id="SSF81342">
    <property type="entry name" value="Transmembrane di-heme cytochromes"/>
    <property type="match status" value="1"/>
</dbReference>
<evidence type="ECO:0000256" key="6">
    <source>
        <dbReference type="SAM" id="Phobius"/>
    </source>
</evidence>